<reference evidence="2 5" key="2">
    <citation type="submission" date="2020-04" db="EMBL/GenBank/DDBJ databases">
        <authorList>
            <person name="Abaymova A."/>
            <person name="Teymurazov M."/>
            <person name="Tazyna O."/>
            <person name="Chatushin Y."/>
            <person name="Svetoch E."/>
            <person name="Pereligyn V."/>
            <person name="Pohylenko V."/>
            <person name="Platonov M."/>
            <person name="Kartsev N."/>
            <person name="Skryabin Y."/>
            <person name="Sizova A."/>
            <person name="Solomentsev V."/>
            <person name="Kislichkina A."/>
            <person name="Bogun A."/>
        </authorList>
    </citation>
    <scope>NUCLEOTIDE SEQUENCE [LARGE SCALE GENOMIC DNA]</scope>
    <source>
        <strain evidence="2">SCPM-O-B-8398</strain>
        <strain evidence="5">SCPM-O-B-8398 (E28)</strain>
    </source>
</reference>
<dbReference type="SUPFAM" id="SSF53335">
    <property type="entry name" value="S-adenosyl-L-methionine-dependent methyltransferases"/>
    <property type="match status" value="1"/>
</dbReference>
<dbReference type="GO" id="GO:0008168">
    <property type="term" value="F:methyltransferase activity"/>
    <property type="evidence" value="ECO:0007669"/>
    <property type="project" value="UniProtKB-KW"/>
</dbReference>
<dbReference type="OrthoDB" id="2287745at2"/>
<keyword evidence="3" id="KW-0808">Transferase</keyword>
<dbReference type="EMBL" id="MSTR01000008">
    <property type="protein sequence ID" value="ONN43002.1"/>
    <property type="molecule type" value="Genomic_DNA"/>
</dbReference>
<dbReference type="InterPro" id="IPR029063">
    <property type="entry name" value="SAM-dependent_MTases_sf"/>
</dbReference>
<reference evidence="3 4" key="1">
    <citation type="submission" date="2016-12" db="EMBL/GenBank/DDBJ databases">
        <authorList>
            <person name="Song W.-J."/>
            <person name="Kurnit D.M."/>
        </authorList>
    </citation>
    <scope>NUCLEOTIDE SEQUENCE [LARGE SCALE GENOMIC DNA]</scope>
    <source>
        <strain evidence="3 4">CGB1038-1_S1</strain>
    </source>
</reference>
<name>A0A1V2UI34_ENTMU</name>
<evidence type="ECO:0000313" key="4">
    <source>
        <dbReference type="Proteomes" id="UP000189299"/>
    </source>
</evidence>
<dbReference type="STRING" id="53346.A5802_000575"/>
<organism evidence="3 4">
    <name type="scientific">Enterococcus mundtii</name>
    <dbReference type="NCBI Taxonomy" id="53346"/>
    <lineage>
        <taxon>Bacteria</taxon>
        <taxon>Bacillati</taxon>
        <taxon>Bacillota</taxon>
        <taxon>Bacilli</taxon>
        <taxon>Lactobacillales</taxon>
        <taxon>Enterococcaceae</taxon>
        <taxon>Enterococcus</taxon>
    </lineage>
</organism>
<dbReference type="EMBL" id="JABCAG010000015">
    <property type="protein sequence ID" value="NMP58153.1"/>
    <property type="molecule type" value="Genomic_DNA"/>
</dbReference>
<dbReference type="RefSeq" id="WP_010735809.1">
    <property type="nucleotide sequence ID" value="NZ_CABMMO010000008.1"/>
</dbReference>
<evidence type="ECO:0000313" key="2">
    <source>
        <dbReference type="EMBL" id="NMP58153.1"/>
    </source>
</evidence>
<keyword evidence="3" id="KW-0489">Methyltransferase</keyword>
<dbReference type="AlphaFoldDB" id="A0A1V2UI34"/>
<gene>
    <name evidence="3" type="ORF">BTN92_09595</name>
    <name evidence="2" type="ORF">HI921_06685</name>
</gene>
<dbReference type="Pfam" id="PF13649">
    <property type="entry name" value="Methyltransf_25"/>
    <property type="match status" value="1"/>
</dbReference>
<dbReference type="Gene3D" id="3.40.50.150">
    <property type="entry name" value="Vaccinia Virus protein VP39"/>
    <property type="match status" value="1"/>
</dbReference>
<evidence type="ECO:0000313" key="5">
    <source>
        <dbReference type="Proteomes" id="UP000557857"/>
    </source>
</evidence>
<dbReference type="Proteomes" id="UP000557857">
    <property type="component" value="Unassembled WGS sequence"/>
</dbReference>
<feature type="domain" description="Methyltransferase" evidence="1">
    <location>
        <begin position="45"/>
        <end position="131"/>
    </location>
</feature>
<dbReference type="Proteomes" id="UP000189299">
    <property type="component" value="Unassembled WGS sequence"/>
</dbReference>
<dbReference type="InterPro" id="IPR041698">
    <property type="entry name" value="Methyltransf_25"/>
</dbReference>
<dbReference type="GO" id="GO:0032259">
    <property type="term" value="P:methylation"/>
    <property type="evidence" value="ECO:0007669"/>
    <property type="project" value="UniProtKB-KW"/>
</dbReference>
<evidence type="ECO:0000313" key="3">
    <source>
        <dbReference type="EMBL" id="ONN43002.1"/>
    </source>
</evidence>
<accession>A0A1V2UI34</accession>
<evidence type="ECO:0000259" key="1">
    <source>
        <dbReference type="Pfam" id="PF13649"/>
    </source>
</evidence>
<sequence>MDKEEWNTFAKDYYESQKESSTTIVEDVVAYLKSEDLLPAGSFADVAGGAGRYLPLAKEIEQYELIDFSEEMLVYAEHEAQILGLNNCQFILKDFTNFLQEEKTYELVFSAANPALVSCEQLEKLRGKAMRACLILRVVSSEDSVFVPLERYLGIEESDPNTSSTIMDRFETYLSKKHLSYKRTEFTYDSQEEVTPSFLRAYYEEMQDDPRFQSALQELFKNSETIQSTNKLTYRLLTIY</sequence>
<comment type="caution">
    <text evidence="3">The sequence shown here is derived from an EMBL/GenBank/DDBJ whole genome shotgun (WGS) entry which is preliminary data.</text>
</comment>
<protein>
    <submittedName>
        <fullName evidence="2 3">SAM-dependent methyltransferase</fullName>
    </submittedName>
</protein>
<proteinExistence type="predicted"/>